<evidence type="ECO:0000313" key="2">
    <source>
        <dbReference type="EMBL" id="KAH0573232.1"/>
    </source>
</evidence>
<reference evidence="1 2" key="1">
    <citation type="journal article" date="2014" name="PLoS Genet.">
        <title>The Genome of Spironucleus salmonicida Highlights a Fish Pathogen Adapted to Fluctuating Environments.</title>
        <authorList>
            <person name="Xu F."/>
            <person name="Jerlstrom-Hultqvist J."/>
            <person name="Einarsson E."/>
            <person name="Astvaldsson A."/>
            <person name="Svard S.G."/>
            <person name="Andersson J.O."/>
        </authorList>
    </citation>
    <scope>NUCLEOTIDE SEQUENCE</scope>
    <source>
        <strain evidence="2">ATCC 50377</strain>
    </source>
</reference>
<gene>
    <name evidence="1" type="ORF">SS50377_18604</name>
    <name evidence="2" type="ORF">SS50377_25352</name>
</gene>
<accession>V6LDM1</accession>
<organism evidence="1">
    <name type="scientific">Spironucleus salmonicida</name>
    <dbReference type="NCBI Taxonomy" id="348837"/>
    <lineage>
        <taxon>Eukaryota</taxon>
        <taxon>Metamonada</taxon>
        <taxon>Diplomonadida</taxon>
        <taxon>Hexamitidae</taxon>
        <taxon>Hexamitinae</taxon>
        <taxon>Spironucleus</taxon>
    </lineage>
</organism>
<dbReference type="Proteomes" id="UP000018208">
    <property type="component" value="Unassembled WGS sequence"/>
</dbReference>
<keyword evidence="3" id="KW-1185">Reference proteome</keyword>
<name>V6LDM1_9EUKA</name>
<evidence type="ECO:0000313" key="3">
    <source>
        <dbReference type="Proteomes" id="UP000018208"/>
    </source>
</evidence>
<dbReference type="VEuPathDB" id="GiardiaDB:SS50377_25352"/>
<protein>
    <submittedName>
        <fullName evidence="1">Uncharacterized protein</fullName>
    </submittedName>
</protein>
<evidence type="ECO:0000313" key="1">
    <source>
        <dbReference type="EMBL" id="EST41771.1"/>
    </source>
</evidence>
<dbReference type="EMBL" id="KI546167">
    <property type="protein sequence ID" value="EST41771.1"/>
    <property type="molecule type" value="Genomic_DNA"/>
</dbReference>
<reference evidence="2" key="2">
    <citation type="submission" date="2020-12" db="EMBL/GenBank/DDBJ databases">
        <title>New Spironucleus salmonicida genome in near-complete chromosomes.</title>
        <authorList>
            <person name="Xu F."/>
            <person name="Kurt Z."/>
            <person name="Jimenez-Gonzalez A."/>
            <person name="Astvaldsson A."/>
            <person name="Andersson J.O."/>
            <person name="Svard S.G."/>
        </authorList>
    </citation>
    <scope>NUCLEOTIDE SEQUENCE</scope>
    <source>
        <strain evidence="2">ATCC 50377</strain>
    </source>
</reference>
<dbReference type="EMBL" id="AUWU02000005">
    <property type="protein sequence ID" value="KAH0573232.1"/>
    <property type="molecule type" value="Genomic_DNA"/>
</dbReference>
<dbReference type="AlphaFoldDB" id="V6LDM1"/>
<proteinExistence type="predicted"/>
<sequence length="413" mass="47718">MKPIPQKLAQRSSIILTESINENNEVNTHGSRIQQLFVNFTNHSKPVYKQNKILEQKIKKIIFKPTEIQSTKQDVKVIQEVILSDNTELNKSVTVNNLTLGILNETQQVNKIKQNYTDMKIFDRQQQSMPVQIQMEPEHLQDTENINLQQNGSDDFDNAASMNDLTYGIIRQVHVIAQQINQEKLKTNMQQLDDTLHAESDTIIMAEYKINTDNQNETLQKVCYQPNSVILCSQTLILEQDSIIQTKPTLEKTIETEDDVLYVHQYDNTDDFDDEPEVDVTIKEGKQLEDSLSLTQTVYMQTLTKQNIDCLEISPNTQQLNVLTSPYQYLEQTDENKQTLNNSLHQEEHSEDDVIQEEDFMEFGTSQKLIPGVMLECIDTKNKRPLTGNLRKSFEEILKQKQQPQSANNITRK</sequence>